<evidence type="ECO:0000259" key="2">
    <source>
        <dbReference type="Pfam" id="PF21645"/>
    </source>
</evidence>
<evidence type="ECO:0000313" key="4">
    <source>
        <dbReference type="Proteomes" id="UP000739069"/>
    </source>
</evidence>
<protein>
    <recommendedName>
        <fullName evidence="2">Fatty acid kinase subunit A-like middle domain-containing protein</fullName>
    </recommendedName>
</protein>
<feature type="compositionally biased region" description="Acidic residues" evidence="1">
    <location>
        <begin position="72"/>
        <end position="84"/>
    </location>
</feature>
<gene>
    <name evidence="3" type="ORF">KH265_06675</name>
</gene>
<accession>A0A943TE61</accession>
<reference evidence="3" key="1">
    <citation type="submission" date="2021-02" db="EMBL/GenBank/DDBJ databases">
        <title>Infant gut strain persistence is associated with maternal origin, phylogeny, and functional potential including surface adhesion and iron acquisition.</title>
        <authorList>
            <person name="Lou Y.C."/>
        </authorList>
    </citation>
    <scope>NUCLEOTIDE SEQUENCE</scope>
    <source>
        <strain evidence="3">L1_008_092G1_dasL1_008_092G1_concoct_16</strain>
    </source>
</reference>
<sequence>MACAAERVRASVGEQMVPSTMLSVMMELASLDLYYRVPERENAPEEPAHGTGEPGVDEPEAGNPGANGADGSEGEDVDGVDVEGAEAPLNRARRAAMLRALERTAEYPPAPHLAGSVDAGALGFYLAVVHANPRWEGATLSEEEVRGMLTPASAAPAPNTTETGTETPAEERESGWELMGTLRCEPLGMAQLRLELEGIGDSLLITPLDMAAGLWAVHVHVPEVEPARQLVTSYGEWSDERISSLADGHHAEACG</sequence>
<comment type="caution">
    <text evidence="3">The sequence shown here is derived from an EMBL/GenBank/DDBJ whole genome shotgun (WGS) entry which is preliminary data.</text>
</comment>
<dbReference type="EMBL" id="JAGZXI010000009">
    <property type="protein sequence ID" value="MBS6635323.1"/>
    <property type="molecule type" value="Genomic_DNA"/>
</dbReference>
<feature type="compositionally biased region" description="Basic and acidic residues" evidence="1">
    <location>
        <begin position="39"/>
        <end position="48"/>
    </location>
</feature>
<dbReference type="Pfam" id="PF21645">
    <property type="entry name" value="FakA-like_M"/>
    <property type="match status" value="1"/>
</dbReference>
<dbReference type="InterPro" id="IPR048394">
    <property type="entry name" value="FakA-like_M"/>
</dbReference>
<feature type="region of interest" description="Disordered" evidence="1">
    <location>
        <begin position="152"/>
        <end position="175"/>
    </location>
</feature>
<feature type="region of interest" description="Disordered" evidence="1">
    <location>
        <begin position="39"/>
        <end position="88"/>
    </location>
</feature>
<organism evidence="3 4">
    <name type="scientific">Rothia mucilaginosa</name>
    <dbReference type="NCBI Taxonomy" id="43675"/>
    <lineage>
        <taxon>Bacteria</taxon>
        <taxon>Bacillati</taxon>
        <taxon>Actinomycetota</taxon>
        <taxon>Actinomycetes</taxon>
        <taxon>Micrococcales</taxon>
        <taxon>Micrococcaceae</taxon>
        <taxon>Rothia</taxon>
    </lineage>
</organism>
<feature type="compositionally biased region" description="Low complexity" evidence="1">
    <location>
        <begin position="152"/>
        <end position="167"/>
    </location>
</feature>
<feature type="domain" description="Fatty acid kinase subunit A-like middle" evidence="2">
    <location>
        <begin position="188"/>
        <end position="250"/>
    </location>
</feature>
<evidence type="ECO:0000313" key="3">
    <source>
        <dbReference type="EMBL" id="MBS6635323.1"/>
    </source>
</evidence>
<dbReference type="Proteomes" id="UP000739069">
    <property type="component" value="Unassembled WGS sequence"/>
</dbReference>
<dbReference type="AlphaFoldDB" id="A0A943TE61"/>
<evidence type="ECO:0000256" key="1">
    <source>
        <dbReference type="SAM" id="MobiDB-lite"/>
    </source>
</evidence>
<proteinExistence type="predicted"/>
<name>A0A943TE61_9MICC</name>